<evidence type="ECO:0000313" key="3">
    <source>
        <dbReference type="EMBL" id="SDJ41946.1"/>
    </source>
</evidence>
<name>A0A1G8TK44_9BACI</name>
<dbReference type="EMBL" id="FNEV01000005">
    <property type="protein sequence ID" value="SDJ41946.1"/>
    <property type="molecule type" value="Genomic_DNA"/>
</dbReference>
<keyword evidence="3" id="KW-0449">Lipoprotein</keyword>
<dbReference type="OrthoDB" id="1707228at2"/>
<dbReference type="PROSITE" id="PS51257">
    <property type="entry name" value="PROKAR_LIPOPROTEIN"/>
    <property type="match status" value="1"/>
</dbReference>
<keyword evidence="4" id="KW-1185">Reference proteome</keyword>
<sequence length="183" mass="20133">MNWKIPMIGLLSLSALTACQADQQATDNDAGYQGVENTRFERMADDLTDTNNGNNRADTDLDRTNAGDNNYQLADKAADKIEQDVKSVEGASVLKTDNNAYVAAEIDNEGGDENVSDQVEQQIIKIVKSVDQDVDHVYVSSNPDFVDLTNQYADDVDNGEPMEGFARQFGEMVDRIFPDADRG</sequence>
<accession>A0A1G8TK44</accession>
<reference evidence="4" key="1">
    <citation type="submission" date="2016-10" db="EMBL/GenBank/DDBJ databases">
        <authorList>
            <person name="Varghese N."/>
            <person name="Submissions S."/>
        </authorList>
    </citation>
    <scope>NUCLEOTIDE SEQUENCE [LARGE SCALE GENOMIC DNA]</scope>
    <source>
        <strain evidence="4">DSM 4771</strain>
    </source>
</reference>
<dbReference type="InterPro" id="IPR014247">
    <property type="entry name" value="Spore_lipoprot_YhcN/YlaJ"/>
</dbReference>
<dbReference type="AlphaFoldDB" id="A0A1G8TK44"/>
<feature type="signal peptide" evidence="2">
    <location>
        <begin position="1"/>
        <end position="20"/>
    </location>
</feature>
<proteinExistence type="predicted"/>
<feature type="region of interest" description="Disordered" evidence="1">
    <location>
        <begin position="46"/>
        <end position="67"/>
    </location>
</feature>
<feature type="chain" id="PRO_5038579428" evidence="2">
    <location>
        <begin position="21"/>
        <end position="183"/>
    </location>
</feature>
<dbReference type="NCBIfam" id="TIGR02898">
    <property type="entry name" value="spore_YhcN_YlaJ"/>
    <property type="match status" value="1"/>
</dbReference>
<evidence type="ECO:0000313" key="4">
    <source>
        <dbReference type="Proteomes" id="UP000199225"/>
    </source>
</evidence>
<protein>
    <submittedName>
        <fullName evidence="3">Sporulation lipoprotein, YhcN/YlaJ family</fullName>
    </submittedName>
</protein>
<keyword evidence="2" id="KW-0732">Signal</keyword>
<dbReference type="InterPro" id="IPR019076">
    <property type="entry name" value="Spore_lipoprot_YhcN/YlaJ-like"/>
</dbReference>
<gene>
    <name evidence="3" type="ORF">SAMN04490247_1831</name>
</gene>
<evidence type="ECO:0000256" key="1">
    <source>
        <dbReference type="SAM" id="MobiDB-lite"/>
    </source>
</evidence>
<dbReference type="RefSeq" id="WP_093193561.1">
    <property type="nucleotide sequence ID" value="NZ_FNEV01000005.1"/>
</dbReference>
<dbReference type="Proteomes" id="UP000199225">
    <property type="component" value="Unassembled WGS sequence"/>
</dbReference>
<organism evidence="3 4">
    <name type="scientific">Salimicrobium halophilum</name>
    <dbReference type="NCBI Taxonomy" id="86666"/>
    <lineage>
        <taxon>Bacteria</taxon>
        <taxon>Bacillati</taxon>
        <taxon>Bacillota</taxon>
        <taxon>Bacilli</taxon>
        <taxon>Bacillales</taxon>
        <taxon>Bacillaceae</taxon>
        <taxon>Salimicrobium</taxon>
    </lineage>
</organism>
<dbReference type="STRING" id="86666.SAMN04490247_1831"/>
<evidence type="ECO:0000256" key="2">
    <source>
        <dbReference type="SAM" id="SignalP"/>
    </source>
</evidence>
<dbReference type="GO" id="GO:0030435">
    <property type="term" value="P:sporulation resulting in formation of a cellular spore"/>
    <property type="evidence" value="ECO:0007669"/>
    <property type="project" value="InterPro"/>
</dbReference>
<dbReference type="Pfam" id="PF09580">
    <property type="entry name" value="Spore_YhcN_YlaJ"/>
    <property type="match status" value="1"/>
</dbReference>